<sequence>MFRGATTWTVVVVVAAVLFALPFFASSGEFATAHTDRQAEAKDQSAAKLSGKVSRAEAADKRHCDHAGDPTGPLRTRDRDFAPQGPGHPLSAGESTAASEWMAPGEFPLSRPSTAPALTAFQVFRC</sequence>
<gene>
    <name evidence="3" type="ORF">OHU27_34985</name>
</gene>
<keyword evidence="4" id="KW-1185">Reference proteome</keyword>
<evidence type="ECO:0000313" key="3">
    <source>
        <dbReference type="EMBL" id="WTO87369.1"/>
    </source>
</evidence>
<name>A0ABZ1J4U9_9ACTN</name>
<feature type="compositionally biased region" description="Basic and acidic residues" evidence="1">
    <location>
        <begin position="36"/>
        <end position="45"/>
    </location>
</feature>
<proteinExistence type="predicted"/>
<reference evidence="3 4" key="1">
    <citation type="submission" date="2022-10" db="EMBL/GenBank/DDBJ databases">
        <title>The complete genomes of actinobacterial strains from the NBC collection.</title>
        <authorList>
            <person name="Joergensen T.S."/>
            <person name="Alvarez Arevalo M."/>
            <person name="Sterndorff E.B."/>
            <person name="Faurdal D."/>
            <person name="Vuksanovic O."/>
            <person name="Mourched A.-S."/>
            <person name="Charusanti P."/>
            <person name="Shaw S."/>
            <person name="Blin K."/>
            <person name="Weber T."/>
        </authorList>
    </citation>
    <scope>NUCLEOTIDE SEQUENCE [LARGE SCALE GENOMIC DNA]</scope>
    <source>
        <strain evidence="3 4">NBC_00206</strain>
    </source>
</reference>
<evidence type="ECO:0000256" key="2">
    <source>
        <dbReference type="SAM" id="SignalP"/>
    </source>
</evidence>
<evidence type="ECO:0000313" key="4">
    <source>
        <dbReference type="Proteomes" id="UP001622690"/>
    </source>
</evidence>
<keyword evidence="2" id="KW-0732">Signal</keyword>
<evidence type="ECO:0000256" key="1">
    <source>
        <dbReference type="SAM" id="MobiDB-lite"/>
    </source>
</evidence>
<protein>
    <recommendedName>
        <fullName evidence="5">Secreted protein</fullName>
    </recommendedName>
</protein>
<accession>A0ABZ1J4U9</accession>
<feature type="compositionally biased region" description="Basic and acidic residues" evidence="1">
    <location>
        <begin position="54"/>
        <end position="68"/>
    </location>
</feature>
<organism evidence="3 4">
    <name type="scientific">Streptomyces nigra</name>
    <dbReference type="NCBI Taxonomy" id="1827580"/>
    <lineage>
        <taxon>Bacteria</taxon>
        <taxon>Bacillati</taxon>
        <taxon>Actinomycetota</taxon>
        <taxon>Actinomycetes</taxon>
        <taxon>Kitasatosporales</taxon>
        <taxon>Streptomycetaceae</taxon>
        <taxon>Streptomyces</taxon>
    </lineage>
</organism>
<feature type="signal peptide" evidence="2">
    <location>
        <begin position="1"/>
        <end position="25"/>
    </location>
</feature>
<evidence type="ECO:0008006" key="5">
    <source>
        <dbReference type="Google" id="ProtNLM"/>
    </source>
</evidence>
<feature type="chain" id="PRO_5046449198" description="Secreted protein" evidence="2">
    <location>
        <begin position="26"/>
        <end position="126"/>
    </location>
</feature>
<dbReference type="EMBL" id="CP108125">
    <property type="protein sequence ID" value="WTO87369.1"/>
    <property type="molecule type" value="Genomic_DNA"/>
</dbReference>
<feature type="region of interest" description="Disordered" evidence="1">
    <location>
        <begin position="36"/>
        <end position="109"/>
    </location>
</feature>
<dbReference type="Proteomes" id="UP001622690">
    <property type="component" value="Chromosome"/>
</dbReference>